<dbReference type="SUPFAM" id="SSF54862">
    <property type="entry name" value="4Fe-4S ferredoxins"/>
    <property type="match status" value="1"/>
</dbReference>
<keyword evidence="5 14" id="KW-0001">2Fe-2S</keyword>
<comment type="similarity">
    <text evidence="3 14">Belongs to the complex I 75 kDa subunit family.</text>
</comment>
<dbReference type="InterPro" id="IPR010228">
    <property type="entry name" value="NADH_UbQ_OxRdtase_Gsu"/>
</dbReference>
<dbReference type="Proteomes" id="UP000534783">
    <property type="component" value="Unassembled WGS sequence"/>
</dbReference>
<dbReference type="GO" id="GO:0008137">
    <property type="term" value="F:NADH dehydrogenase (ubiquinone) activity"/>
    <property type="evidence" value="ECO:0007669"/>
    <property type="project" value="UniProtKB-UniRule"/>
</dbReference>
<dbReference type="FunFam" id="3.30.70.20:FF:000002">
    <property type="entry name" value="NADH-ubiquinone oxidoreductase 75 kDa subunit"/>
    <property type="match status" value="1"/>
</dbReference>
<dbReference type="CDD" id="cd00207">
    <property type="entry name" value="fer2"/>
    <property type="match status" value="1"/>
</dbReference>
<evidence type="ECO:0000256" key="13">
    <source>
        <dbReference type="ARBA" id="ARBA00047712"/>
    </source>
</evidence>
<evidence type="ECO:0000259" key="17">
    <source>
        <dbReference type="PROSITE" id="PS51669"/>
    </source>
</evidence>
<dbReference type="Gene3D" id="3.40.50.740">
    <property type="match status" value="1"/>
</dbReference>
<evidence type="ECO:0000256" key="2">
    <source>
        <dbReference type="ARBA" id="ARBA00002378"/>
    </source>
</evidence>
<dbReference type="Gene3D" id="3.30.70.20">
    <property type="match status" value="1"/>
</dbReference>
<keyword evidence="11 14" id="KW-0520">NAD</keyword>
<evidence type="ECO:0000256" key="12">
    <source>
        <dbReference type="ARBA" id="ARBA00023075"/>
    </source>
</evidence>
<dbReference type="SUPFAM" id="SSF53706">
    <property type="entry name" value="Formate dehydrogenase/DMSO reductase, domains 1-3"/>
    <property type="match status" value="1"/>
</dbReference>
<evidence type="ECO:0000256" key="9">
    <source>
        <dbReference type="ARBA" id="ARBA00023004"/>
    </source>
</evidence>
<comment type="function">
    <text evidence="14">NDH-1 shuttles electrons from NADH, via FMN and iron-sulfur (Fe-S) centers, to quinones in the respiratory chain. Couples the redox reaction to proton translocation (for every two electrons transferred, four hydrogen ions are translocated across the cytoplasmic membrane), and thus conserves the redox energy in a proton gradient.</text>
</comment>
<evidence type="ECO:0000256" key="5">
    <source>
        <dbReference type="ARBA" id="ARBA00022714"/>
    </source>
</evidence>
<dbReference type="InterPro" id="IPR054351">
    <property type="entry name" value="NADH_UbQ_OxRdtase_ferredoxin"/>
</dbReference>
<evidence type="ECO:0000256" key="3">
    <source>
        <dbReference type="ARBA" id="ARBA00005404"/>
    </source>
</evidence>
<comment type="function">
    <text evidence="2">NDH-1 shuttles electrons from NADH, via FMN and iron-sulfur (Fe-S) centers, to quinones in the respiratory chain. The immediate electron acceptor for the enzyme in this species is believed to be ubiquinone. Couples the redox reaction to proton translocation (for every two electrons transferred, four hydrogen ions are translocated across the cytoplasmic membrane), and thus conserves the redox energy in a proton gradient.</text>
</comment>
<dbReference type="GO" id="GO:0016020">
    <property type="term" value="C:membrane"/>
    <property type="evidence" value="ECO:0007669"/>
    <property type="project" value="InterPro"/>
</dbReference>
<keyword evidence="4 14" id="KW-0004">4Fe-4S</keyword>
<dbReference type="Pfam" id="PF01568">
    <property type="entry name" value="Molydop_binding"/>
    <property type="match status" value="1"/>
</dbReference>
<dbReference type="PROSITE" id="PS00642">
    <property type="entry name" value="COMPLEX1_75K_2"/>
    <property type="match status" value="1"/>
</dbReference>
<dbReference type="Gene3D" id="2.40.40.20">
    <property type="match status" value="1"/>
</dbReference>
<dbReference type="GO" id="GO:0003954">
    <property type="term" value="F:NADH dehydrogenase activity"/>
    <property type="evidence" value="ECO:0007669"/>
    <property type="project" value="TreeGrafter"/>
</dbReference>
<dbReference type="Gene3D" id="3.10.20.740">
    <property type="match status" value="1"/>
</dbReference>
<dbReference type="FunFam" id="3.10.20.740:FF:000001">
    <property type="entry name" value="NADH-quinone oxidoreductase subunit G"/>
    <property type="match status" value="1"/>
</dbReference>
<dbReference type="Pfam" id="PF22117">
    <property type="entry name" value="Fer4_Nqo3"/>
    <property type="match status" value="1"/>
</dbReference>
<keyword evidence="10 14" id="KW-0411">Iron-sulfur</keyword>
<evidence type="ECO:0000259" key="16">
    <source>
        <dbReference type="PROSITE" id="PS51379"/>
    </source>
</evidence>
<dbReference type="Gene3D" id="2.20.25.90">
    <property type="entry name" value="ADC-like domains"/>
    <property type="match status" value="1"/>
</dbReference>
<keyword evidence="20" id="KW-1185">Reference proteome</keyword>
<dbReference type="InterPro" id="IPR050123">
    <property type="entry name" value="Prok_molybdopt-oxidoreductase"/>
</dbReference>
<evidence type="ECO:0000256" key="11">
    <source>
        <dbReference type="ARBA" id="ARBA00023027"/>
    </source>
</evidence>
<dbReference type="GO" id="GO:0046872">
    <property type="term" value="F:metal ion binding"/>
    <property type="evidence" value="ECO:0007669"/>
    <property type="project" value="UniProtKB-UniRule"/>
</dbReference>
<dbReference type="PROSITE" id="PS51669">
    <property type="entry name" value="4FE4S_MOW_BIS_MGD"/>
    <property type="match status" value="1"/>
</dbReference>
<dbReference type="Pfam" id="PF00384">
    <property type="entry name" value="Molybdopterin"/>
    <property type="match status" value="1"/>
</dbReference>
<dbReference type="Pfam" id="PF10588">
    <property type="entry name" value="NADH-G_4Fe-4S_3"/>
    <property type="match status" value="1"/>
</dbReference>
<dbReference type="GO" id="GO:0048038">
    <property type="term" value="F:quinone binding"/>
    <property type="evidence" value="ECO:0007669"/>
    <property type="project" value="UniProtKB-UniRule"/>
</dbReference>
<dbReference type="RefSeq" id="WP_168062691.1">
    <property type="nucleotide sequence ID" value="NZ_VTOW01000004.1"/>
</dbReference>
<dbReference type="InterPro" id="IPR000283">
    <property type="entry name" value="NADH_UbQ_OxRdtase_75kDa_su_CS"/>
</dbReference>
<keyword evidence="9 14" id="KW-0408">Iron</keyword>
<proteinExistence type="inferred from homology"/>
<evidence type="ECO:0000256" key="8">
    <source>
        <dbReference type="ARBA" id="ARBA00022967"/>
    </source>
</evidence>
<dbReference type="InterPro" id="IPR001041">
    <property type="entry name" value="2Fe-2S_ferredoxin-type"/>
</dbReference>
<evidence type="ECO:0000256" key="4">
    <source>
        <dbReference type="ARBA" id="ARBA00022485"/>
    </source>
</evidence>
<dbReference type="PROSITE" id="PS00198">
    <property type="entry name" value="4FE4S_FER_1"/>
    <property type="match status" value="1"/>
</dbReference>
<comment type="cofactor">
    <cofactor evidence="1 14">
        <name>[4Fe-4S] cluster</name>
        <dbReference type="ChEBI" id="CHEBI:49883"/>
    </cofactor>
</comment>
<evidence type="ECO:0000259" key="18">
    <source>
        <dbReference type="PROSITE" id="PS51839"/>
    </source>
</evidence>
<dbReference type="PROSITE" id="PS00643">
    <property type="entry name" value="COMPLEX1_75K_3"/>
    <property type="match status" value="1"/>
</dbReference>
<evidence type="ECO:0000256" key="7">
    <source>
        <dbReference type="ARBA" id="ARBA00022723"/>
    </source>
</evidence>
<dbReference type="Pfam" id="PF13510">
    <property type="entry name" value="Fer2_4"/>
    <property type="match status" value="1"/>
</dbReference>
<comment type="cofactor">
    <cofactor evidence="14">
        <name>[2Fe-2S] cluster</name>
        <dbReference type="ChEBI" id="CHEBI:190135"/>
    </cofactor>
    <text evidence="14">Binds 1 [2Fe-2S] cluster per subunit.</text>
</comment>
<reference evidence="19 20" key="1">
    <citation type="journal article" date="2020" name="Nature">
        <title>Bacterial chemolithoautotrophy via manganese oxidation.</title>
        <authorList>
            <person name="Yu H."/>
            <person name="Leadbetter J.R."/>
        </authorList>
    </citation>
    <scope>NUCLEOTIDE SEQUENCE [LARGE SCALE GENOMIC DNA]</scope>
    <source>
        <strain evidence="19 20">Mn-1</strain>
    </source>
</reference>
<dbReference type="GO" id="GO:0043546">
    <property type="term" value="F:molybdopterin cofactor binding"/>
    <property type="evidence" value="ECO:0007669"/>
    <property type="project" value="InterPro"/>
</dbReference>
<dbReference type="EC" id="7.1.1.-" evidence="14"/>
<dbReference type="Gene3D" id="3.40.228.10">
    <property type="entry name" value="Dimethylsulfoxide Reductase, domain 2"/>
    <property type="match status" value="1"/>
</dbReference>
<protein>
    <recommendedName>
        <fullName evidence="14">NADH-quinone oxidoreductase</fullName>
        <ecNumber evidence="14">7.1.1.-</ecNumber>
    </recommendedName>
</protein>
<dbReference type="SUPFAM" id="SSF50692">
    <property type="entry name" value="ADC-like"/>
    <property type="match status" value="1"/>
</dbReference>
<dbReference type="InterPro" id="IPR017900">
    <property type="entry name" value="4Fe4S_Fe_S_CS"/>
</dbReference>
<dbReference type="CDD" id="cd02775">
    <property type="entry name" value="MopB_CT"/>
    <property type="match status" value="1"/>
</dbReference>
<gene>
    <name evidence="19" type="primary">nuoG</name>
    <name evidence="19" type="ORF">MNODULE_18520</name>
</gene>
<dbReference type="PROSITE" id="PS51379">
    <property type="entry name" value="4FE4S_FER_2"/>
    <property type="match status" value="1"/>
</dbReference>
<evidence type="ECO:0000256" key="6">
    <source>
        <dbReference type="ARBA" id="ARBA00022719"/>
    </source>
</evidence>
<keyword evidence="19" id="KW-0560">Oxidoreductase</keyword>
<dbReference type="SMART" id="SM00929">
    <property type="entry name" value="NADH-G_4Fe-4S_3"/>
    <property type="match status" value="1"/>
</dbReference>
<dbReference type="PROSITE" id="PS51839">
    <property type="entry name" value="4FE4S_HC3"/>
    <property type="match status" value="1"/>
</dbReference>
<keyword evidence="7 14" id="KW-0479">Metal-binding</keyword>
<evidence type="ECO:0000256" key="1">
    <source>
        <dbReference type="ARBA" id="ARBA00001966"/>
    </source>
</evidence>
<keyword evidence="6 14" id="KW-0874">Quinone</keyword>
<dbReference type="InterPro" id="IPR006656">
    <property type="entry name" value="Mopterin_OxRdtase"/>
</dbReference>
<comment type="catalytic activity">
    <reaction evidence="13 14">
        <text>a quinone + NADH + 5 H(+)(in) = a quinol + NAD(+) + 4 H(+)(out)</text>
        <dbReference type="Rhea" id="RHEA:57888"/>
        <dbReference type="ChEBI" id="CHEBI:15378"/>
        <dbReference type="ChEBI" id="CHEBI:24646"/>
        <dbReference type="ChEBI" id="CHEBI:57540"/>
        <dbReference type="ChEBI" id="CHEBI:57945"/>
        <dbReference type="ChEBI" id="CHEBI:132124"/>
    </reaction>
</comment>
<sequence>MSNKVKIKFNGAEIEVEKGTLLIEAAKRAGIEIPHFCYHPKLKPDANCRMCLVEVEKMPKLQTSCSTPAAEGMIVSSISPRVKDAQFGVMEFILGNHPLDCPECDQGGECQLQDFAHAYSPTTSRFTEDKRVFEKTYFGPLIEKEMNRCVSCLRCVRYCDEVIDSNALGSIDRGSHHQIGAFAQHELDCEFCGGCIQICPVGALTSRLAMYDYRPWQLKKTETICNYCGDGCLMTLEAVKDDVKRVSSELGTGRNEGDLCARGFFGYGTINHEDRLTRPTVRVQDRQLQTTWEGATDKIVAGLKHIKAQYGPQAIGGMISPHCTNEEIYLFQKLMRKVIGTPNIDSGARYGHINAVAGLNDVFGTTRLARYEDIVEADVLLAFAGELTESNPITGLKVKEAIKKRGAKLIAVDAFNRQSDAYRSHLPRLASQHLQIKMGSEGAAILGLTKALVEGSAPLSAPAPFIEKVKQSAAGISFAQIEAATGVAEAVFRAAASLYAGAKRGVLLFGRAITRSENGYQNVVALAELAILAGQVNKPGAGILALAKENNAQGAVEMGGVTEYLPGLTPTAGGLTLSEMIDAAARGEIKALYLVGENPLRSLPQKKVEEALRKLDLLICQELFPNETTALAHIVLPATSYAEKEGRFTNHEGEIQKVRKAIEPLGNAKPDWEIFSLLGKKFGAESFQYKDADAIWKEIVMALPAGWPASSPEGIAAKIAAHAQTATRRVAAPAPSASNGHFDLQIGQILFHSGKMSTYAGGLLGLFPKEAVLMHPDDGERLGLEDGEVVEISADGGGAAIQAPVKLSKKVAPGTLLFPEHFGMEIKRLLPVSTDPKTRALYTERGRVTLSKVSVSVK</sequence>
<keyword evidence="8 14" id="KW-1278">Translocase</keyword>
<accession>A0A7X6DSX0</accession>
<name>A0A7X6DSX0_9BACT</name>
<dbReference type="InterPro" id="IPR006963">
    <property type="entry name" value="Mopterin_OxRdtase_4Fe-4S_dom"/>
</dbReference>
<dbReference type="InterPro" id="IPR006657">
    <property type="entry name" value="MoPterin_dinucl-bd_dom"/>
</dbReference>
<dbReference type="InterPro" id="IPR036010">
    <property type="entry name" value="2Fe-2S_ferredoxin-like_sf"/>
</dbReference>
<dbReference type="InterPro" id="IPR019574">
    <property type="entry name" value="NADH_UbQ_OxRdtase_Gsu_4Fe4S-bd"/>
</dbReference>
<evidence type="ECO:0000256" key="10">
    <source>
        <dbReference type="ARBA" id="ARBA00023014"/>
    </source>
</evidence>
<dbReference type="AlphaFoldDB" id="A0A7X6DSX0"/>
<dbReference type="PROSITE" id="PS51085">
    <property type="entry name" value="2FE2S_FER_2"/>
    <property type="match status" value="1"/>
</dbReference>
<keyword evidence="12" id="KW-0830">Ubiquinone</keyword>
<dbReference type="SMART" id="SM00926">
    <property type="entry name" value="Molybdop_Fe4S4"/>
    <property type="match status" value="1"/>
</dbReference>
<feature type="domain" description="4Fe-4S Mo/W bis-MGD-type" evidence="17">
    <location>
        <begin position="218"/>
        <end position="274"/>
    </location>
</feature>
<comment type="caution">
    <text evidence="19">The sequence shown here is derived from an EMBL/GenBank/DDBJ whole genome shotgun (WGS) entry which is preliminary data.</text>
</comment>
<dbReference type="InterPro" id="IPR009010">
    <property type="entry name" value="Asp_de-COase-like_dom_sf"/>
</dbReference>
<dbReference type="SUPFAM" id="SSF54292">
    <property type="entry name" value="2Fe-2S ferredoxin-like"/>
    <property type="match status" value="1"/>
</dbReference>
<dbReference type="PIRSF" id="PIRSF036643">
    <property type="entry name" value="FDH_alpha"/>
    <property type="match status" value="1"/>
</dbReference>
<dbReference type="GO" id="GO:0051537">
    <property type="term" value="F:2 iron, 2 sulfur cluster binding"/>
    <property type="evidence" value="ECO:0007669"/>
    <property type="project" value="UniProtKB-UniRule"/>
</dbReference>
<dbReference type="GO" id="GO:0051539">
    <property type="term" value="F:4 iron, 4 sulfur cluster binding"/>
    <property type="evidence" value="ECO:0007669"/>
    <property type="project" value="UniProtKB-KW"/>
</dbReference>
<dbReference type="PROSITE" id="PS00641">
    <property type="entry name" value="COMPLEX1_75K_1"/>
    <property type="match status" value="1"/>
</dbReference>
<organism evidence="19 20">
    <name type="scientific">Candidatus Manganitrophus noduliformans</name>
    <dbReference type="NCBI Taxonomy" id="2606439"/>
    <lineage>
        <taxon>Bacteria</taxon>
        <taxon>Pseudomonadati</taxon>
        <taxon>Nitrospirota</taxon>
        <taxon>Nitrospiria</taxon>
        <taxon>Candidatus Troglogloeales</taxon>
        <taxon>Candidatus Manganitrophaceae</taxon>
        <taxon>Candidatus Manganitrophus</taxon>
    </lineage>
</organism>
<dbReference type="EMBL" id="VTOW01000004">
    <property type="protein sequence ID" value="NKE72749.1"/>
    <property type="molecule type" value="Genomic_DNA"/>
</dbReference>
<dbReference type="InterPro" id="IPR017896">
    <property type="entry name" value="4Fe4S_Fe-S-bd"/>
</dbReference>
<feature type="domain" description="4Fe-4S ferredoxin-type" evidence="16">
    <location>
        <begin position="180"/>
        <end position="209"/>
    </location>
</feature>
<dbReference type="GO" id="GO:0042773">
    <property type="term" value="P:ATP synthesis coupled electron transport"/>
    <property type="evidence" value="ECO:0007669"/>
    <property type="project" value="InterPro"/>
</dbReference>
<dbReference type="NCBIfam" id="TIGR01973">
    <property type="entry name" value="NuoG"/>
    <property type="match status" value="1"/>
</dbReference>
<feature type="domain" description="2Fe-2S ferredoxin-type" evidence="15">
    <location>
        <begin position="3"/>
        <end position="81"/>
    </location>
</feature>
<evidence type="ECO:0000259" key="15">
    <source>
        <dbReference type="PROSITE" id="PS51085"/>
    </source>
</evidence>
<dbReference type="PANTHER" id="PTHR43105:SF10">
    <property type="entry name" value="NADH-QUINONE OXIDOREDUCTASE SUBUNIT G"/>
    <property type="match status" value="1"/>
</dbReference>
<dbReference type="Pfam" id="PF04879">
    <property type="entry name" value="Molybdop_Fe4S4"/>
    <property type="match status" value="1"/>
</dbReference>
<evidence type="ECO:0000256" key="14">
    <source>
        <dbReference type="RuleBase" id="RU003525"/>
    </source>
</evidence>
<evidence type="ECO:0000313" key="19">
    <source>
        <dbReference type="EMBL" id="NKE72749.1"/>
    </source>
</evidence>
<feature type="domain" description="4Fe-4S His(Cys)3-ligated-type" evidence="18">
    <location>
        <begin position="81"/>
        <end position="120"/>
    </location>
</feature>
<evidence type="ECO:0000313" key="20">
    <source>
        <dbReference type="Proteomes" id="UP000534783"/>
    </source>
</evidence>
<dbReference type="PANTHER" id="PTHR43105">
    <property type="entry name" value="RESPIRATORY NITRATE REDUCTASE"/>
    <property type="match status" value="1"/>
</dbReference>